<protein>
    <submittedName>
        <fullName evidence="1">Uncharacterized protein</fullName>
    </submittedName>
</protein>
<name>K3ZKZ2_SETIT</name>
<dbReference type="InParanoid" id="K3ZKZ2"/>
<reference evidence="2" key="1">
    <citation type="journal article" date="2012" name="Nat. Biotechnol.">
        <title>Reference genome sequence of the model plant Setaria.</title>
        <authorList>
            <person name="Bennetzen J.L."/>
            <person name="Schmutz J."/>
            <person name="Wang H."/>
            <person name="Percifield R."/>
            <person name="Hawkins J."/>
            <person name="Pontaroli A.C."/>
            <person name="Estep M."/>
            <person name="Feng L."/>
            <person name="Vaughn J.N."/>
            <person name="Grimwood J."/>
            <person name="Jenkins J."/>
            <person name="Barry K."/>
            <person name="Lindquist E."/>
            <person name="Hellsten U."/>
            <person name="Deshpande S."/>
            <person name="Wang X."/>
            <person name="Wu X."/>
            <person name="Mitros T."/>
            <person name="Triplett J."/>
            <person name="Yang X."/>
            <person name="Ye C.Y."/>
            <person name="Mauro-Herrera M."/>
            <person name="Wang L."/>
            <person name="Li P."/>
            <person name="Sharma M."/>
            <person name="Sharma R."/>
            <person name="Ronald P.C."/>
            <person name="Panaud O."/>
            <person name="Kellogg E.A."/>
            <person name="Brutnell T.P."/>
            <person name="Doust A.N."/>
            <person name="Tuskan G.A."/>
            <person name="Rokhsar D."/>
            <person name="Devos K.M."/>
        </authorList>
    </citation>
    <scope>NUCLEOTIDE SEQUENCE [LARGE SCALE GENOMIC DNA]</scope>
    <source>
        <strain evidence="2">cv. Yugu1</strain>
    </source>
</reference>
<dbReference type="Proteomes" id="UP000004995">
    <property type="component" value="Unassembled WGS sequence"/>
</dbReference>
<dbReference type="HOGENOM" id="CLU_3110024_0_0_1"/>
<evidence type="ECO:0000313" key="2">
    <source>
        <dbReference type="Proteomes" id="UP000004995"/>
    </source>
</evidence>
<reference evidence="1" key="2">
    <citation type="submission" date="2018-08" db="UniProtKB">
        <authorList>
            <consortium name="EnsemblPlants"/>
        </authorList>
    </citation>
    <scope>IDENTIFICATION</scope>
    <source>
        <strain evidence="1">Yugu1</strain>
    </source>
</reference>
<dbReference type="AlphaFoldDB" id="K3ZKZ2"/>
<sequence>MFQVTRFIVNLYLISDFSVEALTLPTWLAKRIEEKLKRQQLARIDSFHHCH</sequence>
<organism evidence="1 2">
    <name type="scientific">Setaria italica</name>
    <name type="common">Foxtail millet</name>
    <name type="synonym">Panicum italicum</name>
    <dbReference type="NCBI Taxonomy" id="4555"/>
    <lineage>
        <taxon>Eukaryota</taxon>
        <taxon>Viridiplantae</taxon>
        <taxon>Streptophyta</taxon>
        <taxon>Embryophyta</taxon>
        <taxon>Tracheophyta</taxon>
        <taxon>Spermatophyta</taxon>
        <taxon>Magnoliopsida</taxon>
        <taxon>Liliopsida</taxon>
        <taxon>Poales</taxon>
        <taxon>Poaceae</taxon>
        <taxon>PACMAD clade</taxon>
        <taxon>Panicoideae</taxon>
        <taxon>Panicodae</taxon>
        <taxon>Paniceae</taxon>
        <taxon>Cenchrinae</taxon>
        <taxon>Setaria</taxon>
    </lineage>
</organism>
<dbReference type="EMBL" id="AGNK02004755">
    <property type="status" value="NOT_ANNOTATED_CDS"/>
    <property type="molecule type" value="Genomic_DNA"/>
</dbReference>
<proteinExistence type="predicted"/>
<evidence type="ECO:0000313" key="1">
    <source>
        <dbReference type="EnsemblPlants" id="KQK94116"/>
    </source>
</evidence>
<keyword evidence="2" id="KW-1185">Reference proteome</keyword>
<dbReference type="Gramene" id="KQK94116">
    <property type="protein sequence ID" value="KQK94116"/>
    <property type="gene ID" value="SETIT_027248mg"/>
</dbReference>
<dbReference type="EnsemblPlants" id="KQK94116">
    <property type="protein sequence ID" value="KQK94116"/>
    <property type="gene ID" value="SETIT_027248mg"/>
</dbReference>
<accession>K3ZKZ2</accession>